<dbReference type="EMBL" id="OZ034813">
    <property type="protein sequence ID" value="CAL1353256.1"/>
    <property type="molecule type" value="Genomic_DNA"/>
</dbReference>
<accession>A0AAV2CBL1</accession>
<keyword evidence="3" id="KW-1185">Reference proteome</keyword>
<protein>
    <submittedName>
        <fullName evidence="2">Uncharacterized protein</fullName>
    </submittedName>
</protein>
<dbReference type="AlphaFoldDB" id="A0AAV2CBL1"/>
<evidence type="ECO:0000313" key="3">
    <source>
        <dbReference type="Proteomes" id="UP001497516"/>
    </source>
</evidence>
<reference evidence="2 3" key="1">
    <citation type="submission" date="2024-04" db="EMBL/GenBank/DDBJ databases">
        <authorList>
            <person name="Fracassetti M."/>
        </authorList>
    </citation>
    <scope>NUCLEOTIDE SEQUENCE [LARGE SCALE GENOMIC DNA]</scope>
</reference>
<evidence type="ECO:0000313" key="2">
    <source>
        <dbReference type="EMBL" id="CAL1353256.1"/>
    </source>
</evidence>
<proteinExistence type="predicted"/>
<name>A0AAV2CBL1_9ROSI</name>
<dbReference type="Proteomes" id="UP001497516">
    <property type="component" value="Chromosome 1"/>
</dbReference>
<feature type="region of interest" description="Disordered" evidence="1">
    <location>
        <begin position="53"/>
        <end position="73"/>
    </location>
</feature>
<evidence type="ECO:0000256" key="1">
    <source>
        <dbReference type="SAM" id="MobiDB-lite"/>
    </source>
</evidence>
<organism evidence="2 3">
    <name type="scientific">Linum trigynum</name>
    <dbReference type="NCBI Taxonomy" id="586398"/>
    <lineage>
        <taxon>Eukaryota</taxon>
        <taxon>Viridiplantae</taxon>
        <taxon>Streptophyta</taxon>
        <taxon>Embryophyta</taxon>
        <taxon>Tracheophyta</taxon>
        <taxon>Spermatophyta</taxon>
        <taxon>Magnoliopsida</taxon>
        <taxon>eudicotyledons</taxon>
        <taxon>Gunneridae</taxon>
        <taxon>Pentapetalae</taxon>
        <taxon>rosids</taxon>
        <taxon>fabids</taxon>
        <taxon>Malpighiales</taxon>
        <taxon>Linaceae</taxon>
        <taxon>Linum</taxon>
    </lineage>
</organism>
<gene>
    <name evidence="2" type="ORF">LTRI10_LOCUS1171</name>
</gene>
<sequence>MAKSGQVWISPSTDEDEEGRRPIAAFFIYSTSPDSYVRPSVLSMSLLRPNFRDHQREAQTPGSLGRSQFKVDRTSRPRIWRYHREHQPKEIDLW</sequence>